<dbReference type="Proteomes" id="UP000636709">
    <property type="component" value="Unassembled WGS sequence"/>
</dbReference>
<dbReference type="InterPro" id="IPR004838">
    <property type="entry name" value="NHTrfase_class1_PyrdxlP-BS"/>
</dbReference>
<evidence type="ECO:0000256" key="3">
    <source>
        <dbReference type="ARBA" id="ARBA00022898"/>
    </source>
</evidence>
<evidence type="ECO:0000256" key="2">
    <source>
        <dbReference type="ARBA" id="ARBA00007441"/>
    </source>
</evidence>
<reference evidence="7" key="1">
    <citation type="submission" date="2020-07" db="EMBL/GenBank/DDBJ databases">
        <title>Genome sequence and genetic diversity analysis of an under-domesticated orphan crop, white fonio (Digitaria exilis).</title>
        <authorList>
            <person name="Bennetzen J.L."/>
            <person name="Chen S."/>
            <person name="Ma X."/>
            <person name="Wang X."/>
            <person name="Yssel A.E.J."/>
            <person name="Chaluvadi S.R."/>
            <person name="Johnson M."/>
            <person name="Gangashetty P."/>
            <person name="Hamidou F."/>
            <person name="Sanogo M.D."/>
            <person name="Zwaenepoel A."/>
            <person name="Wallace J."/>
            <person name="Van De Peer Y."/>
            <person name="Van Deynze A."/>
        </authorList>
    </citation>
    <scope>NUCLEOTIDE SEQUENCE</scope>
    <source>
        <tissue evidence="7">Leaves</tissue>
    </source>
</reference>
<dbReference type="GO" id="GO:0030170">
    <property type="term" value="F:pyridoxal phosphate binding"/>
    <property type="evidence" value="ECO:0007669"/>
    <property type="project" value="InterPro"/>
</dbReference>
<protein>
    <recommendedName>
        <fullName evidence="6">Aminotransferase class I/classII large domain-containing protein</fullName>
    </recommendedName>
</protein>
<dbReference type="CDD" id="cd00609">
    <property type="entry name" value="AAT_like"/>
    <property type="match status" value="1"/>
</dbReference>
<dbReference type="GO" id="GO:0006572">
    <property type="term" value="P:L-tyrosine catabolic process"/>
    <property type="evidence" value="ECO:0007669"/>
    <property type="project" value="TreeGrafter"/>
</dbReference>
<evidence type="ECO:0000256" key="4">
    <source>
        <dbReference type="PIRNR" id="PIRNR000517"/>
    </source>
</evidence>
<evidence type="ECO:0000256" key="1">
    <source>
        <dbReference type="ARBA" id="ARBA00001933"/>
    </source>
</evidence>
<dbReference type="EMBL" id="JACEFO010002708">
    <property type="protein sequence ID" value="KAF8650777.1"/>
    <property type="molecule type" value="Genomic_DNA"/>
</dbReference>
<dbReference type="OrthoDB" id="7042322at2759"/>
<accession>A0A835DWZ7</accession>
<dbReference type="Gene3D" id="3.90.1150.10">
    <property type="entry name" value="Aspartate Aminotransferase, domain 1"/>
    <property type="match status" value="1"/>
</dbReference>
<sequence length="362" mass="39133">MENLASNGAVAVSAAAATATAAWNFTPNEALLGLTAFSVRGVLARVKAGMEAGGGGGGERKVIPMGQGDPSTFKSFQTAPETVDAVAGALRSGEHNSYPTYVGLEPARRSIAQYLSHDLPYELSPDDVYVTNGCAQAIEIMCSVLARPGANILLPRPGYLFYQAHAVFNSMEARYYDLLPDKDWEVDIDGVQALADENTIAMVIVNPGNPCGNVYTYEHLAKASSNRPIAETAQNLGIFVIADEVYAHLTFGERKFVPMGVFGAVAPVFTLGSISKRWLVPGWRIGWIVTNDPNGVFQKTKVVDSIKSYLEICSDPTTFVQVKLDLTCLQDIKDDMDFCCRLANEELVVLLPGIHISHAYMM</sequence>
<dbReference type="InterPro" id="IPR015424">
    <property type="entry name" value="PyrdxlP-dep_Trfase"/>
</dbReference>
<dbReference type="PROSITE" id="PS00105">
    <property type="entry name" value="AA_TRANSFER_CLASS_1"/>
    <property type="match status" value="1"/>
</dbReference>
<dbReference type="InterPro" id="IPR004839">
    <property type="entry name" value="Aminotransferase_I/II_large"/>
</dbReference>
<comment type="caution">
    <text evidence="7">The sequence shown here is derived from an EMBL/GenBank/DDBJ whole genome shotgun (WGS) entry which is preliminary data.</text>
</comment>
<name>A0A835DWZ7_9POAL</name>
<evidence type="ECO:0000313" key="8">
    <source>
        <dbReference type="Proteomes" id="UP000636709"/>
    </source>
</evidence>
<dbReference type="PANTHER" id="PTHR45744">
    <property type="entry name" value="TYROSINE AMINOTRANSFERASE"/>
    <property type="match status" value="1"/>
</dbReference>
<dbReference type="GO" id="GO:0004838">
    <property type="term" value="F:L-tyrosine-2-oxoglutarate transaminase activity"/>
    <property type="evidence" value="ECO:0007669"/>
    <property type="project" value="TreeGrafter"/>
</dbReference>
<keyword evidence="3 4" id="KW-0663">Pyridoxal phosphate</keyword>
<dbReference type="NCBIfam" id="TIGR01265">
    <property type="entry name" value="tyr_nico_aTase"/>
    <property type="match status" value="1"/>
</dbReference>
<dbReference type="Gene3D" id="3.40.640.10">
    <property type="entry name" value="Type I PLP-dependent aspartate aminotransferase-like (Major domain)"/>
    <property type="match status" value="1"/>
</dbReference>
<dbReference type="Pfam" id="PF00155">
    <property type="entry name" value="Aminotran_1_2"/>
    <property type="match status" value="1"/>
</dbReference>
<comment type="similarity">
    <text evidence="2 4">Belongs to the class-I pyridoxal-phosphate-dependent aminotransferase family.</text>
</comment>
<feature type="modified residue" description="N6-(pyridoxal phosphate)lysine" evidence="5">
    <location>
        <position position="276"/>
    </location>
</feature>
<evidence type="ECO:0000256" key="5">
    <source>
        <dbReference type="PIRSR" id="PIRSR000517-1"/>
    </source>
</evidence>
<dbReference type="PIRSF" id="PIRSF000517">
    <property type="entry name" value="Tyr_transaminase"/>
    <property type="match status" value="1"/>
</dbReference>
<dbReference type="InterPro" id="IPR005958">
    <property type="entry name" value="TyrNic_aminoTrfase"/>
</dbReference>
<dbReference type="InterPro" id="IPR015421">
    <property type="entry name" value="PyrdxlP-dep_Trfase_major"/>
</dbReference>
<gene>
    <name evidence="7" type="ORF">HU200_063681</name>
</gene>
<dbReference type="PANTHER" id="PTHR45744:SF11">
    <property type="entry name" value="TYROSINE AMINOTRANSFERASE"/>
    <property type="match status" value="1"/>
</dbReference>
<organism evidence="7 8">
    <name type="scientific">Digitaria exilis</name>
    <dbReference type="NCBI Taxonomy" id="1010633"/>
    <lineage>
        <taxon>Eukaryota</taxon>
        <taxon>Viridiplantae</taxon>
        <taxon>Streptophyta</taxon>
        <taxon>Embryophyta</taxon>
        <taxon>Tracheophyta</taxon>
        <taxon>Spermatophyta</taxon>
        <taxon>Magnoliopsida</taxon>
        <taxon>Liliopsida</taxon>
        <taxon>Poales</taxon>
        <taxon>Poaceae</taxon>
        <taxon>PACMAD clade</taxon>
        <taxon>Panicoideae</taxon>
        <taxon>Panicodae</taxon>
        <taxon>Paniceae</taxon>
        <taxon>Anthephorinae</taxon>
        <taxon>Digitaria</taxon>
    </lineage>
</organism>
<feature type="domain" description="Aminotransferase class I/classII large" evidence="6">
    <location>
        <begin position="61"/>
        <end position="319"/>
    </location>
</feature>
<dbReference type="InterPro" id="IPR015422">
    <property type="entry name" value="PyrdxlP-dep_Trfase_small"/>
</dbReference>
<keyword evidence="8" id="KW-1185">Reference proteome</keyword>
<dbReference type="SUPFAM" id="SSF53383">
    <property type="entry name" value="PLP-dependent transferases"/>
    <property type="match status" value="1"/>
</dbReference>
<comment type="cofactor">
    <cofactor evidence="1 4 5">
        <name>pyridoxal 5'-phosphate</name>
        <dbReference type="ChEBI" id="CHEBI:597326"/>
    </cofactor>
</comment>
<evidence type="ECO:0000313" key="7">
    <source>
        <dbReference type="EMBL" id="KAF8650777.1"/>
    </source>
</evidence>
<dbReference type="AlphaFoldDB" id="A0A835DWZ7"/>
<evidence type="ECO:0000259" key="6">
    <source>
        <dbReference type="Pfam" id="PF00155"/>
    </source>
</evidence>
<proteinExistence type="inferred from homology"/>